<evidence type="ECO:0008006" key="4">
    <source>
        <dbReference type="Google" id="ProtNLM"/>
    </source>
</evidence>
<dbReference type="GeneID" id="109591929"/>
<evidence type="ECO:0000313" key="3">
    <source>
        <dbReference type="Proteomes" id="UP000007879"/>
    </source>
</evidence>
<keyword evidence="3" id="KW-1185">Reference proteome</keyword>
<dbReference type="KEGG" id="aqu:109591929"/>
<feature type="compositionally biased region" description="Basic and acidic residues" evidence="1">
    <location>
        <begin position="49"/>
        <end position="60"/>
    </location>
</feature>
<dbReference type="Proteomes" id="UP000007879">
    <property type="component" value="Unassembled WGS sequence"/>
</dbReference>
<accession>A0AAN0K1E8</accession>
<dbReference type="EnsemblMetazoa" id="XM_020007528.1">
    <property type="protein sequence ID" value="XP_019863087.1"/>
    <property type="gene ID" value="LOC109591929"/>
</dbReference>
<protein>
    <recommendedName>
        <fullName evidence="4">Death domain-containing protein</fullName>
    </recommendedName>
</protein>
<evidence type="ECO:0000313" key="2">
    <source>
        <dbReference type="EnsemblMetazoa" id="XP_019863087.1"/>
    </source>
</evidence>
<organism evidence="2 3">
    <name type="scientific">Amphimedon queenslandica</name>
    <name type="common">Sponge</name>
    <dbReference type="NCBI Taxonomy" id="400682"/>
    <lineage>
        <taxon>Eukaryota</taxon>
        <taxon>Metazoa</taxon>
        <taxon>Porifera</taxon>
        <taxon>Demospongiae</taxon>
        <taxon>Heteroscleromorpha</taxon>
        <taxon>Haplosclerida</taxon>
        <taxon>Niphatidae</taxon>
        <taxon>Amphimedon</taxon>
    </lineage>
</organism>
<feature type="region of interest" description="Disordered" evidence="1">
    <location>
        <begin position="44"/>
        <end position="71"/>
    </location>
</feature>
<reference evidence="2" key="2">
    <citation type="submission" date="2024-06" db="UniProtKB">
        <authorList>
            <consortium name="EnsemblMetazoa"/>
        </authorList>
    </citation>
    <scope>IDENTIFICATION</scope>
</reference>
<dbReference type="RefSeq" id="XP_019863087.1">
    <property type="nucleotide sequence ID" value="XM_020007528.1"/>
</dbReference>
<evidence type="ECO:0000256" key="1">
    <source>
        <dbReference type="SAM" id="MobiDB-lite"/>
    </source>
</evidence>
<name>A0AAN0K1E8_AMPQE</name>
<reference evidence="3" key="1">
    <citation type="journal article" date="2010" name="Nature">
        <title>The Amphimedon queenslandica genome and the evolution of animal complexity.</title>
        <authorList>
            <person name="Srivastava M."/>
            <person name="Simakov O."/>
            <person name="Chapman J."/>
            <person name="Fahey B."/>
            <person name="Gauthier M.E."/>
            <person name="Mitros T."/>
            <person name="Richards G.S."/>
            <person name="Conaco C."/>
            <person name="Dacre M."/>
            <person name="Hellsten U."/>
            <person name="Larroux C."/>
            <person name="Putnam N.H."/>
            <person name="Stanke M."/>
            <person name="Adamska M."/>
            <person name="Darling A."/>
            <person name="Degnan S.M."/>
            <person name="Oakley T.H."/>
            <person name="Plachetzki D.C."/>
            <person name="Zhai Y."/>
            <person name="Adamski M."/>
            <person name="Calcino A."/>
            <person name="Cummins S.F."/>
            <person name="Goodstein D.M."/>
            <person name="Harris C."/>
            <person name="Jackson D.J."/>
            <person name="Leys S.P."/>
            <person name="Shu S."/>
            <person name="Woodcroft B.J."/>
            <person name="Vervoort M."/>
            <person name="Kosik K.S."/>
            <person name="Manning G."/>
            <person name="Degnan B.M."/>
            <person name="Rokhsar D.S."/>
        </authorList>
    </citation>
    <scope>NUCLEOTIDE SEQUENCE [LARGE SCALE GENOMIC DNA]</scope>
</reference>
<proteinExistence type="predicted"/>
<sequence>MDEQCYCIVHNKSSASCTHCRSQCKVLESDDSYRCWFRDQLASSAGPAENDKGTQIKLDNDQSPDESPLLVKKPETDDLMKLFIDSAAHYMIIGIGLSVNVTDLTPLPHLTILNLIQVFQRWSDSNNDVTWAKILKVCQDFPNQLGKAEADINKFLLSPEARDKYLK</sequence>
<dbReference type="AlphaFoldDB" id="A0AAN0K1E8"/>